<proteinExistence type="predicted"/>
<dbReference type="InterPro" id="IPR010753">
    <property type="entry name" value="DUF1330"/>
</dbReference>
<dbReference type="PANTHER" id="PTHR41521">
    <property type="match status" value="1"/>
</dbReference>
<organism evidence="2 3">
    <name type="scientific">Sagittula marina</name>
    <dbReference type="NCBI Taxonomy" id="943940"/>
    <lineage>
        <taxon>Bacteria</taxon>
        <taxon>Pseudomonadati</taxon>
        <taxon>Pseudomonadota</taxon>
        <taxon>Alphaproteobacteria</taxon>
        <taxon>Rhodobacterales</taxon>
        <taxon>Roseobacteraceae</taxon>
        <taxon>Sagittula</taxon>
    </lineage>
</organism>
<accession>A0A7W6GQU3</accession>
<name>A0A7W6GQU3_9RHOB</name>
<dbReference type="RefSeq" id="WP_183963570.1">
    <property type="nucleotide sequence ID" value="NZ_BAABBZ010000014.1"/>
</dbReference>
<dbReference type="AlphaFoldDB" id="A0A7W6GQU3"/>
<dbReference type="Proteomes" id="UP000541426">
    <property type="component" value="Unassembled WGS sequence"/>
</dbReference>
<dbReference type="InterPro" id="IPR011008">
    <property type="entry name" value="Dimeric_a/b-barrel"/>
</dbReference>
<comment type="caution">
    <text evidence="2">The sequence shown here is derived from an EMBL/GenBank/DDBJ whole genome shotgun (WGS) entry which is preliminary data.</text>
</comment>
<dbReference type="PANTHER" id="PTHR41521:SF4">
    <property type="entry name" value="BLR0684 PROTEIN"/>
    <property type="match status" value="1"/>
</dbReference>
<reference evidence="2 3" key="1">
    <citation type="submission" date="2020-08" db="EMBL/GenBank/DDBJ databases">
        <title>Genomic Encyclopedia of Type Strains, Phase IV (KMG-IV): sequencing the most valuable type-strain genomes for metagenomic binning, comparative biology and taxonomic classification.</title>
        <authorList>
            <person name="Goeker M."/>
        </authorList>
    </citation>
    <scope>NUCLEOTIDE SEQUENCE [LARGE SCALE GENOMIC DNA]</scope>
    <source>
        <strain evidence="2 3">DSM 102235</strain>
    </source>
</reference>
<evidence type="ECO:0000313" key="2">
    <source>
        <dbReference type="EMBL" id="MBB3984721.1"/>
    </source>
</evidence>
<evidence type="ECO:0000259" key="1">
    <source>
        <dbReference type="Pfam" id="PF07045"/>
    </source>
</evidence>
<dbReference type="Pfam" id="PF07045">
    <property type="entry name" value="DUF1330"/>
    <property type="match status" value="1"/>
</dbReference>
<evidence type="ECO:0000313" key="3">
    <source>
        <dbReference type="Proteomes" id="UP000541426"/>
    </source>
</evidence>
<feature type="domain" description="DUF1330" evidence="1">
    <location>
        <begin position="3"/>
        <end position="95"/>
    </location>
</feature>
<keyword evidence="3" id="KW-1185">Reference proteome</keyword>
<dbReference type="SUPFAM" id="SSF54909">
    <property type="entry name" value="Dimeric alpha+beta barrel"/>
    <property type="match status" value="1"/>
</dbReference>
<dbReference type="Gene3D" id="3.30.70.100">
    <property type="match status" value="1"/>
</dbReference>
<dbReference type="EMBL" id="JACIEJ010000002">
    <property type="protein sequence ID" value="MBB3984721.1"/>
    <property type="molecule type" value="Genomic_DNA"/>
</dbReference>
<gene>
    <name evidence="2" type="ORF">GGQ68_001037</name>
</gene>
<protein>
    <submittedName>
        <fullName evidence="2">Uncharacterized protein (DUF1330 family)</fullName>
    </submittedName>
</protein>
<sequence>MPKGYIIGHITVKDPDAYREYVERDTPILDKLGGRFVVRGGQSQVVEGTAHDRHVVIEFPTYAEALAAYNDPEYQEVARIRHNTADSVILVVEGVE</sequence>